<evidence type="ECO:0000313" key="1">
    <source>
        <dbReference type="EMBL" id="NBN88457.1"/>
    </source>
</evidence>
<sequence length="229" mass="27386">MSIKNKYLVKPIDSFLCKEWLLKKHYLKRWVSFTYSFGLFENNFLVGVLTFGNAIPLTMKKSLFGEKYMHLVYELNRLCTNDNLDKNANSYFISQAFKLLPKPFIIVSYADKSVGHNGYIYQATNFIFTGESHTQLDWKLKGSEHLHSRTLMDEFPFQKDRIKKLKEKYKDNLYQVKREPKYRYVYVLADKKKRKEIMNNKKFNIQTYPKGDNIRYDATYKPIIQTQLF</sequence>
<dbReference type="AlphaFoldDB" id="A0A964XS95"/>
<dbReference type="InterPro" id="IPR057895">
    <property type="entry name" value="Mom"/>
</dbReference>
<organism evidence="1 2">
    <name type="scientific">Candidatus Fonsibacter lacus</name>
    <dbReference type="NCBI Taxonomy" id="2576439"/>
    <lineage>
        <taxon>Bacteria</taxon>
        <taxon>Pseudomonadati</taxon>
        <taxon>Pseudomonadota</taxon>
        <taxon>Alphaproteobacteria</taxon>
        <taxon>Candidatus Pelagibacterales</taxon>
        <taxon>Candidatus Pelagibacterales incertae sedis</taxon>
        <taxon>Candidatus Fonsibacter</taxon>
    </lineage>
</organism>
<gene>
    <name evidence="1" type="ORF">EBV32_05160</name>
</gene>
<reference evidence="1" key="1">
    <citation type="submission" date="2018-10" db="EMBL/GenBank/DDBJ databases">
        <title>Iterative Subtractive Binning of Freshwater Chronoseries Metagenomes Recovers Nearly Complete Genomes from over Four Hundred Novel Species.</title>
        <authorList>
            <person name="Rodriguez-R L.M."/>
            <person name="Tsementzi D."/>
            <person name="Luo C."/>
            <person name="Konstantinidis K.T."/>
        </authorList>
    </citation>
    <scope>NUCLEOTIDE SEQUENCE</scope>
    <source>
        <strain evidence="1">WB7_6_001</strain>
    </source>
</reference>
<name>A0A964XS95_9PROT</name>
<dbReference type="Pfam" id="PF25680">
    <property type="entry name" value="Mom"/>
    <property type="match status" value="1"/>
</dbReference>
<comment type="caution">
    <text evidence="1">The sequence shown here is derived from an EMBL/GenBank/DDBJ whole genome shotgun (WGS) entry which is preliminary data.</text>
</comment>
<evidence type="ECO:0008006" key="3">
    <source>
        <dbReference type="Google" id="ProtNLM"/>
    </source>
</evidence>
<accession>A0A964XS95</accession>
<evidence type="ECO:0000313" key="2">
    <source>
        <dbReference type="Proteomes" id="UP000713222"/>
    </source>
</evidence>
<dbReference type="Proteomes" id="UP000713222">
    <property type="component" value="Unassembled WGS sequence"/>
</dbReference>
<dbReference type="EMBL" id="RGET01000131">
    <property type="protein sequence ID" value="NBN88457.1"/>
    <property type="molecule type" value="Genomic_DNA"/>
</dbReference>
<protein>
    <recommendedName>
        <fullName evidence="3">Protein Mom</fullName>
    </recommendedName>
</protein>
<proteinExistence type="predicted"/>